<dbReference type="AlphaFoldDB" id="A0A317NWQ8"/>
<evidence type="ECO:0000313" key="2">
    <source>
        <dbReference type="Proteomes" id="UP000246410"/>
    </source>
</evidence>
<proteinExistence type="predicted"/>
<comment type="caution">
    <text evidence="1">The sequence shown here is derived from an EMBL/GenBank/DDBJ whole genome shotgun (WGS) entry which is preliminary data.</text>
</comment>
<evidence type="ECO:0000313" key="1">
    <source>
        <dbReference type="EMBL" id="PWV79681.1"/>
    </source>
</evidence>
<dbReference type="EMBL" id="QGTL01000002">
    <property type="protein sequence ID" value="PWV79681.1"/>
    <property type="molecule type" value="Genomic_DNA"/>
</dbReference>
<organism evidence="1 2">
    <name type="scientific">Nocardia neocaledoniensis</name>
    <dbReference type="NCBI Taxonomy" id="236511"/>
    <lineage>
        <taxon>Bacteria</taxon>
        <taxon>Bacillati</taxon>
        <taxon>Actinomycetota</taxon>
        <taxon>Actinomycetes</taxon>
        <taxon>Mycobacteriales</taxon>
        <taxon>Nocardiaceae</taxon>
        <taxon>Nocardia</taxon>
    </lineage>
</organism>
<protein>
    <submittedName>
        <fullName evidence="1">Uncharacterized protein</fullName>
    </submittedName>
</protein>
<gene>
    <name evidence="1" type="ORF">DFR69_102747</name>
</gene>
<reference evidence="1 2" key="1">
    <citation type="submission" date="2018-05" db="EMBL/GenBank/DDBJ databases">
        <title>Genomic Encyclopedia of Type Strains, Phase IV (KMG-IV): sequencing the most valuable type-strain genomes for metagenomic binning, comparative biology and taxonomic classification.</title>
        <authorList>
            <person name="Goeker M."/>
        </authorList>
    </citation>
    <scope>NUCLEOTIDE SEQUENCE [LARGE SCALE GENOMIC DNA]</scope>
    <source>
        <strain evidence="1 2">DSM 44717</strain>
    </source>
</reference>
<keyword evidence="2" id="KW-1185">Reference proteome</keyword>
<name>A0A317NWQ8_9NOCA</name>
<sequence length="30" mass="3385">MRDTRTHDEDGVIKPGAKLSGNDYLVVKLR</sequence>
<dbReference type="Proteomes" id="UP000246410">
    <property type="component" value="Unassembled WGS sequence"/>
</dbReference>
<accession>A0A317NWQ8</accession>